<dbReference type="Gene3D" id="2.20.25.90">
    <property type="entry name" value="ADC-like domains"/>
    <property type="match status" value="1"/>
</dbReference>
<keyword evidence="6" id="KW-0732">Signal</keyword>
<evidence type="ECO:0000313" key="11">
    <source>
        <dbReference type="EMBL" id="QRJ64149.1"/>
    </source>
</evidence>
<gene>
    <name evidence="11" type="ORF">IWH25_01975</name>
</gene>
<dbReference type="InterPro" id="IPR006656">
    <property type="entry name" value="Mopterin_OxRdtase"/>
</dbReference>
<dbReference type="SUPFAM" id="SSF50692">
    <property type="entry name" value="ADC-like"/>
    <property type="match status" value="1"/>
</dbReference>
<dbReference type="PROSITE" id="PS51318">
    <property type="entry name" value="TAT"/>
    <property type="match status" value="1"/>
</dbReference>
<dbReference type="Gene3D" id="2.40.40.20">
    <property type="match status" value="1"/>
</dbReference>
<evidence type="ECO:0000256" key="1">
    <source>
        <dbReference type="ARBA" id="ARBA00001942"/>
    </source>
</evidence>
<dbReference type="GO" id="GO:0051539">
    <property type="term" value="F:4 iron, 4 sulfur cluster binding"/>
    <property type="evidence" value="ECO:0007669"/>
    <property type="project" value="UniProtKB-KW"/>
</dbReference>
<dbReference type="NCBIfam" id="TIGR01409">
    <property type="entry name" value="TAT_signal_seq"/>
    <property type="match status" value="1"/>
</dbReference>
<evidence type="ECO:0000256" key="2">
    <source>
        <dbReference type="ARBA" id="ARBA00010312"/>
    </source>
</evidence>
<keyword evidence="4" id="KW-0500">Molybdenum</keyword>
<evidence type="ECO:0000256" key="3">
    <source>
        <dbReference type="ARBA" id="ARBA00022485"/>
    </source>
</evidence>
<dbReference type="SMART" id="SM00926">
    <property type="entry name" value="Molybdop_Fe4S4"/>
    <property type="match status" value="1"/>
</dbReference>
<keyword evidence="12" id="KW-1185">Reference proteome</keyword>
<dbReference type="InterPro" id="IPR006655">
    <property type="entry name" value="Mopterin_OxRdtase_prok_CS"/>
</dbReference>
<dbReference type="Pfam" id="PF01568">
    <property type="entry name" value="Molydop_binding"/>
    <property type="match status" value="1"/>
</dbReference>
<dbReference type="Pfam" id="PF04879">
    <property type="entry name" value="Molybdop_Fe4S4"/>
    <property type="match status" value="1"/>
</dbReference>
<keyword evidence="5" id="KW-0479">Metal-binding</keyword>
<dbReference type="Gene3D" id="3.40.228.10">
    <property type="entry name" value="Dimethylsulfoxide Reductase, domain 2"/>
    <property type="match status" value="1"/>
</dbReference>
<evidence type="ECO:0000256" key="6">
    <source>
        <dbReference type="ARBA" id="ARBA00022729"/>
    </source>
</evidence>
<evidence type="ECO:0000259" key="10">
    <source>
        <dbReference type="PROSITE" id="PS51669"/>
    </source>
</evidence>
<dbReference type="InterPro" id="IPR006963">
    <property type="entry name" value="Mopterin_OxRdtase_4Fe-4S_dom"/>
</dbReference>
<evidence type="ECO:0000256" key="8">
    <source>
        <dbReference type="ARBA" id="ARBA00023004"/>
    </source>
</evidence>
<keyword evidence="8" id="KW-0408">Iron</keyword>
<dbReference type="Gene3D" id="3.40.50.740">
    <property type="match status" value="1"/>
</dbReference>
<dbReference type="InterPro" id="IPR009010">
    <property type="entry name" value="Asp_de-COase-like_dom_sf"/>
</dbReference>
<evidence type="ECO:0000256" key="4">
    <source>
        <dbReference type="ARBA" id="ARBA00022505"/>
    </source>
</evidence>
<dbReference type="PANTHER" id="PTHR43742:SF9">
    <property type="entry name" value="TETRATHIONATE REDUCTASE SUBUNIT A"/>
    <property type="match status" value="1"/>
</dbReference>
<dbReference type="InterPro" id="IPR019546">
    <property type="entry name" value="TAT_signal_bac_arc"/>
</dbReference>
<dbReference type="Pfam" id="PF00384">
    <property type="entry name" value="Molybdopterin"/>
    <property type="match status" value="1"/>
</dbReference>
<dbReference type="SUPFAM" id="SSF53706">
    <property type="entry name" value="Formate dehydrogenase/DMSO reductase, domains 1-3"/>
    <property type="match status" value="1"/>
</dbReference>
<dbReference type="InterPro" id="IPR050612">
    <property type="entry name" value="Prok_Mopterin_Oxidored"/>
</dbReference>
<keyword evidence="3" id="KW-0004">4Fe-4S</keyword>
<dbReference type="GO" id="GO:0043546">
    <property type="term" value="F:molybdopterin cofactor binding"/>
    <property type="evidence" value="ECO:0007669"/>
    <property type="project" value="InterPro"/>
</dbReference>
<comment type="cofactor">
    <cofactor evidence="1">
        <name>Mo-bis(molybdopterin guanine dinucleotide)</name>
        <dbReference type="ChEBI" id="CHEBI:60539"/>
    </cofactor>
</comment>
<dbReference type="GO" id="GO:0046872">
    <property type="term" value="F:metal ion binding"/>
    <property type="evidence" value="ECO:0007669"/>
    <property type="project" value="UniProtKB-KW"/>
</dbReference>
<reference evidence="11" key="1">
    <citation type="submission" date="2020-11" db="EMBL/GenBank/DDBJ databases">
        <title>Azospira restricta DSM 18626 genome sequence.</title>
        <authorList>
            <person name="Moe W.M."/>
        </authorList>
    </citation>
    <scope>NUCLEOTIDE SEQUENCE</scope>
    <source>
        <strain evidence="11">DSM 18626</strain>
    </source>
</reference>
<evidence type="ECO:0000256" key="5">
    <source>
        <dbReference type="ARBA" id="ARBA00022723"/>
    </source>
</evidence>
<dbReference type="RefSeq" id="WP_203387687.1">
    <property type="nucleotide sequence ID" value="NZ_CP064781.1"/>
</dbReference>
<dbReference type="GO" id="GO:0016491">
    <property type="term" value="F:oxidoreductase activity"/>
    <property type="evidence" value="ECO:0007669"/>
    <property type="project" value="UniProtKB-KW"/>
</dbReference>
<name>A0A974SPR3_9RHOO</name>
<dbReference type="PROSITE" id="PS00932">
    <property type="entry name" value="MOLYBDOPTERIN_PROK_3"/>
    <property type="match status" value="1"/>
</dbReference>
<dbReference type="PROSITE" id="PS51669">
    <property type="entry name" value="4FE4S_MOW_BIS_MGD"/>
    <property type="match status" value="1"/>
</dbReference>
<comment type="similarity">
    <text evidence="2">Belongs to the prokaryotic molybdopterin-containing oxidoreductase family.</text>
</comment>
<dbReference type="Proteomes" id="UP000663444">
    <property type="component" value="Chromosome"/>
</dbReference>
<protein>
    <submittedName>
        <fullName evidence="11">Molybdopterin-dependent oxidoreductase</fullName>
    </submittedName>
</protein>
<organism evidence="11 12">
    <name type="scientific">Azospira restricta</name>
    <dbReference type="NCBI Taxonomy" id="404405"/>
    <lineage>
        <taxon>Bacteria</taxon>
        <taxon>Pseudomonadati</taxon>
        <taxon>Pseudomonadota</taxon>
        <taxon>Betaproteobacteria</taxon>
        <taxon>Rhodocyclales</taxon>
        <taxon>Rhodocyclaceae</taxon>
        <taxon>Azospira</taxon>
    </lineage>
</organism>
<accession>A0A974SPR3</accession>
<sequence length="848" mass="93563">MSNPLNPTVTRRRFLQATSAAGAATAVGVGTGALPGFTTIDKVHAQPAAEKGGETVITKSFCHQCPARCGIDVYTTNGRVHAIYGTLDNPLSNGKLCPKGHLGTYLLYDPDRFKGPMKRTNPKKGRNEDPKFVPISWDEALKTVADRLNALRDKGESHRFALLYGRGWGAVDAGLHGTFGKLYGSPNIGLGHSSTCADGSKKAKLYLEGTYDYSAYDYANCNNLMIFGASFLEAFRPYNYNMQVWGHLRTKAPKTKITVVDVHMSTTGAAADRLILIKPGTDGAMALAMAHVILSEGLWDRKFVGDFKPAVQPKDPAEPRLPPHKFEAGKEIDPALFEAKWTHGLIEWWNAELKDRTPEWAEKITTVPAKDIVAVARELATVKPSIALFERGPTAHTNGVYNGMAIHALNALIGSLWAEGGIFHQTGKTPWGKLDIKSDDFMDDYAKSDDRKQPKIDGVGKKYKMASAQIQRIGEYHMKGDPYKLDTIMFYLTAPIFSSPECNTWEKALQDLFVIETSPYPSENAMFADLILPDHTYLERLQVADTYSFQGYPIGMIRTPAVKPVYDTKFYGDVLIEIGKRIKGPMGEYYKQVGNTENIVKAMAAGFAEKPGDNGVNDFESFKAKGVWYKKPVAYRQRGGEFYEWDKETKSHSIPMDAAKVKEKILKTPTGKFEFKAGYMEQEKYAGYINEKLGVPIEKVGFPQWVPPKYTGTGDLHFISAKLPIAAEGRSSNLPHAIAMAQPTQGGKRDVFVEIHPDTAAKKGIKDGDVVRIKSKTGSVEAPARLYAGVRPDTVYLPYYAGHWAQGRWAKAAVRTQKNSVNEVIENVSDPISGLACYYSGMCSIEKA</sequence>
<evidence type="ECO:0000256" key="9">
    <source>
        <dbReference type="ARBA" id="ARBA00023014"/>
    </source>
</evidence>
<evidence type="ECO:0000256" key="7">
    <source>
        <dbReference type="ARBA" id="ARBA00023002"/>
    </source>
</evidence>
<keyword evidence="7" id="KW-0560">Oxidoreductase</keyword>
<evidence type="ECO:0000313" key="12">
    <source>
        <dbReference type="Proteomes" id="UP000663444"/>
    </source>
</evidence>
<dbReference type="PANTHER" id="PTHR43742">
    <property type="entry name" value="TRIMETHYLAMINE-N-OXIDE REDUCTASE"/>
    <property type="match status" value="1"/>
</dbReference>
<proteinExistence type="inferred from homology"/>
<keyword evidence="9" id="KW-0411">Iron-sulfur</keyword>
<feature type="domain" description="4Fe-4S Mo/W bis-MGD-type" evidence="10">
    <location>
        <begin position="55"/>
        <end position="111"/>
    </location>
</feature>
<dbReference type="InterPro" id="IPR006657">
    <property type="entry name" value="MoPterin_dinucl-bd_dom"/>
</dbReference>
<dbReference type="InterPro" id="IPR006311">
    <property type="entry name" value="TAT_signal"/>
</dbReference>
<dbReference type="AlphaFoldDB" id="A0A974SPR3"/>
<dbReference type="Gene3D" id="3.30.2070.10">
    <property type="entry name" value="Formate dehydrogenase/DMSO reductase"/>
    <property type="match status" value="1"/>
</dbReference>
<dbReference type="EMBL" id="CP064781">
    <property type="protein sequence ID" value="QRJ64149.1"/>
    <property type="molecule type" value="Genomic_DNA"/>
</dbReference>
<dbReference type="KEGG" id="ares:IWH25_01975"/>